<keyword evidence="1" id="KW-0812">Transmembrane</keyword>
<dbReference type="SUPFAM" id="SSF51261">
    <property type="entry name" value="Duplicated hybrid motif"/>
    <property type="match status" value="1"/>
</dbReference>
<evidence type="ECO:0000313" key="4">
    <source>
        <dbReference type="Proteomes" id="UP000199452"/>
    </source>
</evidence>
<protein>
    <submittedName>
        <fullName evidence="3">Peptidase family M23</fullName>
    </submittedName>
</protein>
<organism evidence="3 4">
    <name type="scientific">Williamwhitmania taraxaci</name>
    <dbReference type="NCBI Taxonomy" id="1640674"/>
    <lineage>
        <taxon>Bacteria</taxon>
        <taxon>Pseudomonadati</taxon>
        <taxon>Bacteroidota</taxon>
        <taxon>Bacteroidia</taxon>
        <taxon>Bacteroidales</taxon>
        <taxon>Williamwhitmaniaceae</taxon>
        <taxon>Williamwhitmania</taxon>
    </lineage>
</organism>
<evidence type="ECO:0000259" key="2">
    <source>
        <dbReference type="Pfam" id="PF01551"/>
    </source>
</evidence>
<dbReference type="RefSeq" id="WP_092434756.1">
    <property type="nucleotide sequence ID" value="NZ_FMYP01000003.1"/>
</dbReference>
<dbReference type="EMBL" id="FMYP01000003">
    <property type="protein sequence ID" value="SDB84723.1"/>
    <property type="molecule type" value="Genomic_DNA"/>
</dbReference>
<dbReference type="CDD" id="cd12797">
    <property type="entry name" value="M23_peptidase"/>
    <property type="match status" value="1"/>
</dbReference>
<dbReference type="InterPro" id="IPR016047">
    <property type="entry name" value="M23ase_b-sheet_dom"/>
</dbReference>
<feature type="transmembrane region" description="Helical" evidence="1">
    <location>
        <begin position="29"/>
        <end position="51"/>
    </location>
</feature>
<dbReference type="GO" id="GO:0004222">
    <property type="term" value="F:metalloendopeptidase activity"/>
    <property type="evidence" value="ECO:0007669"/>
    <property type="project" value="TreeGrafter"/>
</dbReference>
<gene>
    <name evidence="3" type="ORF">SAMN05216323_100378</name>
</gene>
<keyword evidence="1" id="KW-1133">Transmembrane helix</keyword>
<dbReference type="OrthoDB" id="9810477at2"/>
<proteinExistence type="predicted"/>
<dbReference type="AlphaFoldDB" id="A0A1G6GS66"/>
<accession>A0A1G6GS66</accession>
<dbReference type="Gene3D" id="2.70.70.10">
    <property type="entry name" value="Glucose Permease (Domain IIA)"/>
    <property type="match status" value="1"/>
</dbReference>
<dbReference type="Pfam" id="PF01551">
    <property type="entry name" value="Peptidase_M23"/>
    <property type="match status" value="1"/>
</dbReference>
<name>A0A1G6GS66_9BACT</name>
<keyword evidence="4" id="KW-1185">Reference proteome</keyword>
<dbReference type="FunFam" id="2.70.70.10:FF:000006">
    <property type="entry name" value="M23 family peptidase"/>
    <property type="match status" value="1"/>
</dbReference>
<reference evidence="3 4" key="1">
    <citation type="submission" date="2016-09" db="EMBL/GenBank/DDBJ databases">
        <authorList>
            <person name="Capua I."/>
            <person name="De Benedictis P."/>
            <person name="Joannis T."/>
            <person name="Lombin L.H."/>
            <person name="Cattoli G."/>
        </authorList>
    </citation>
    <scope>NUCLEOTIDE SEQUENCE [LARGE SCALE GENOMIC DNA]</scope>
    <source>
        <strain evidence="3 4">A7P-90m</strain>
    </source>
</reference>
<dbReference type="PANTHER" id="PTHR21666:SF286">
    <property type="entry name" value="LIPOPROTEIN NLPD"/>
    <property type="match status" value="1"/>
</dbReference>
<dbReference type="PANTHER" id="PTHR21666">
    <property type="entry name" value="PEPTIDASE-RELATED"/>
    <property type="match status" value="1"/>
</dbReference>
<dbReference type="InterPro" id="IPR011055">
    <property type="entry name" value="Dup_hybrid_motif"/>
</dbReference>
<keyword evidence="1" id="KW-0472">Membrane</keyword>
<dbReference type="InterPro" id="IPR050570">
    <property type="entry name" value="Cell_wall_metabolism_enzyme"/>
</dbReference>
<dbReference type="STRING" id="1640674.SAMN05216323_100378"/>
<evidence type="ECO:0000313" key="3">
    <source>
        <dbReference type="EMBL" id="SDB84723.1"/>
    </source>
</evidence>
<sequence length="323" mass="36318">MPKHHYKFNPITLNFDIVAMPFKRKVLRAVGYMVAGFVIATAFSFAFTYFFDTPKTLALKRERADLLVKYDLLENRLSDASQVLTDMQQRDNNIYRSIFEEDTIPSSIREAGFGGAERYEAFSGIKNGAVAVHASMFLDKITRQAYIQSKSFDDVIILAKQKEQLSARMPAIQPVSLRDNMRLTDFFGFRRDPFNRSVKFHEGIDISAPIGSEVYSSGDGVVELVVSSNHGYGNNVIVNHGFGYKTRYAHLKATKVVVGQRVKRGEIVGLLGNTGRSTGPHLHYEVMYHNKPVNPINYFGNLDQADFDKIIDRAALLSGVSQD</sequence>
<dbReference type="Proteomes" id="UP000199452">
    <property type="component" value="Unassembled WGS sequence"/>
</dbReference>
<evidence type="ECO:0000256" key="1">
    <source>
        <dbReference type="SAM" id="Phobius"/>
    </source>
</evidence>
<feature type="domain" description="M23ase beta-sheet core" evidence="2">
    <location>
        <begin position="199"/>
        <end position="295"/>
    </location>
</feature>